<protein>
    <recommendedName>
        <fullName evidence="4">Bacterial Ig-like domain-containing protein</fullName>
    </recommendedName>
</protein>
<organism evidence="2 3">
    <name type="scientific">Paenarthrobacter aurescens</name>
    <name type="common">Arthrobacter aurescens</name>
    <dbReference type="NCBI Taxonomy" id="43663"/>
    <lineage>
        <taxon>Bacteria</taxon>
        <taxon>Bacillati</taxon>
        <taxon>Actinomycetota</taxon>
        <taxon>Actinomycetes</taxon>
        <taxon>Micrococcales</taxon>
        <taxon>Micrococcaceae</taxon>
        <taxon>Paenarthrobacter</taxon>
    </lineage>
</organism>
<sequence length="419" mass="41642">MSRRGEASRVSMGRWNRFMVVVLGILLVSWGGPAASAFWGSLTSGPAAAKADALAQGAKPATAVNGTTVTLTWAASTTTAGRPVTGYSIARYGSATGGIRVPATGGCAGTVTGPGCVESNVPAGTWYYSVTPLLSAWQGPESIRSDVTAPVTDTTAPLAPAVTAPSYVHQGNVAGVPVSGTAEAGSTVVLTVTGAGAQPLTQTMMANGSGNWTAAPLNLSAFSEGAISYSARATDAAGNTGPAGTAASTKDVTAPTVTNVQLNNFSLGVLGRIDKGDSLTITFSEDIRGTSICSTWPATGTQTLGNGGQVAVHIDQNDLLTVTAGGCVLNLGTVFLGADYTSTALSFSGNGMGNGTTPNYSSLAWSGNRITITLGAGPSSAGTVASTSVFPTYTPASGLTDTATNPLVPGSVSGTPSRF</sequence>
<evidence type="ECO:0008006" key="4">
    <source>
        <dbReference type="Google" id="ProtNLM"/>
    </source>
</evidence>
<dbReference type="RefSeq" id="WP_246095911.1">
    <property type="nucleotide sequence ID" value="NZ_BAAAWK010000001.1"/>
</dbReference>
<comment type="caution">
    <text evidence="2">The sequence shown here is derived from an EMBL/GenBank/DDBJ whole genome shotgun (WGS) entry which is preliminary data.</text>
</comment>
<evidence type="ECO:0000313" key="2">
    <source>
        <dbReference type="EMBL" id="GEB21193.1"/>
    </source>
</evidence>
<evidence type="ECO:0000256" key="1">
    <source>
        <dbReference type="SAM" id="MobiDB-lite"/>
    </source>
</evidence>
<dbReference type="AlphaFoldDB" id="A0A4Y3NIX5"/>
<dbReference type="EMBL" id="BJMD01000040">
    <property type="protein sequence ID" value="GEB21193.1"/>
    <property type="molecule type" value="Genomic_DNA"/>
</dbReference>
<dbReference type="Gene3D" id="2.60.40.10">
    <property type="entry name" value="Immunoglobulins"/>
    <property type="match status" value="1"/>
</dbReference>
<accession>A0A4Y3NIX5</accession>
<name>A0A4Y3NIX5_PAEAU</name>
<keyword evidence="3" id="KW-1185">Reference proteome</keyword>
<feature type="region of interest" description="Disordered" evidence="1">
    <location>
        <begin position="400"/>
        <end position="419"/>
    </location>
</feature>
<dbReference type="GO" id="GO:0005975">
    <property type="term" value="P:carbohydrate metabolic process"/>
    <property type="evidence" value="ECO:0007669"/>
    <property type="project" value="UniProtKB-ARBA"/>
</dbReference>
<reference evidence="2 3" key="1">
    <citation type="submission" date="2019-06" db="EMBL/GenBank/DDBJ databases">
        <title>Whole genome shotgun sequence of Paenarthrobacter aurescens NBRC 12136.</title>
        <authorList>
            <person name="Hosoyama A."/>
            <person name="Uohara A."/>
            <person name="Ohji S."/>
            <person name="Ichikawa N."/>
        </authorList>
    </citation>
    <scope>NUCLEOTIDE SEQUENCE [LARGE SCALE GENOMIC DNA]</scope>
    <source>
        <strain evidence="2 3">NBRC 12136</strain>
    </source>
</reference>
<evidence type="ECO:0000313" key="3">
    <source>
        <dbReference type="Proteomes" id="UP000317715"/>
    </source>
</evidence>
<dbReference type="InterPro" id="IPR013783">
    <property type="entry name" value="Ig-like_fold"/>
</dbReference>
<dbReference type="GeneID" id="97302877"/>
<gene>
    <name evidence="2" type="ORF">AAU01_39480</name>
</gene>
<proteinExistence type="predicted"/>
<dbReference type="Proteomes" id="UP000317715">
    <property type="component" value="Unassembled WGS sequence"/>
</dbReference>